<evidence type="ECO:0000259" key="12">
    <source>
        <dbReference type="SMART" id="SM01217"/>
    </source>
</evidence>
<evidence type="ECO:0000256" key="9">
    <source>
        <dbReference type="ARBA" id="ARBA00067498"/>
    </source>
</evidence>
<comment type="subcellular location">
    <subcellularLocation>
        <location evidence="2">Periplasm</location>
    </subcellularLocation>
</comment>
<evidence type="ECO:0000256" key="7">
    <source>
        <dbReference type="ARBA" id="ARBA00022801"/>
    </source>
</evidence>
<keyword evidence="7 10" id="KW-0378">Hydrolase</keyword>
<comment type="caution">
    <text evidence="13">The sequence shown here is derived from an EMBL/GenBank/DDBJ whole genome shotgun (WGS) entry which is preliminary data.</text>
</comment>
<dbReference type="InterPro" id="IPR002772">
    <property type="entry name" value="Glyco_hydro_3_C"/>
</dbReference>
<dbReference type="GO" id="GO:0008422">
    <property type="term" value="F:beta-glucosidase activity"/>
    <property type="evidence" value="ECO:0007669"/>
    <property type="project" value="UniProtKB-EC"/>
</dbReference>
<keyword evidence="6" id="KW-0574">Periplasm</keyword>
<gene>
    <name evidence="13" type="primary">bglX</name>
    <name evidence="13" type="ORF">GTK07_10895</name>
</gene>
<proteinExistence type="inferred from homology"/>
<dbReference type="PANTHER" id="PTHR30620">
    <property type="entry name" value="PERIPLASMIC BETA-GLUCOSIDASE-RELATED"/>
    <property type="match status" value="1"/>
</dbReference>
<dbReference type="SMART" id="SM01217">
    <property type="entry name" value="Fn3_like"/>
    <property type="match status" value="1"/>
</dbReference>
<dbReference type="FunFam" id="3.40.50.1700:FF:000004">
    <property type="entry name" value="Periplasmic beta-glucosidase"/>
    <property type="match status" value="1"/>
</dbReference>
<dbReference type="GO" id="GO:0009251">
    <property type="term" value="P:glucan catabolic process"/>
    <property type="evidence" value="ECO:0007669"/>
    <property type="project" value="TreeGrafter"/>
</dbReference>
<evidence type="ECO:0000313" key="14">
    <source>
        <dbReference type="Proteomes" id="UP000468707"/>
    </source>
</evidence>
<dbReference type="PANTHER" id="PTHR30620:SF16">
    <property type="entry name" value="LYSOSOMAL BETA GLUCOSIDASE"/>
    <property type="match status" value="1"/>
</dbReference>
<keyword evidence="5 11" id="KW-0732">Signal</keyword>
<evidence type="ECO:0000256" key="1">
    <source>
        <dbReference type="ARBA" id="ARBA00000448"/>
    </source>
</evidence>
<feature type="signal peptide" evidence="11">
    <location>
        <begin position="1"/>
        <end position="20"/>
    </location>
</feature>
<dbReference type="EC" id="3.2.1.21" evidence="4"/>
<dbReference type="InterPro" id="IPR001764">
    <property type="entry name" value="Glyco_hydro_3_N"/>
</dbReference>
<dbReference type="SUPFAM" id="SSF52279">
    <property type="entry name" value="Beta-D-glucan exohydrolase, C-terminal domain"/>
    <property type="match status" value="1"/>
</dbReference>
<evidence type="ECO:0000256" key="3">
    <source>
        <dbReference type="ARBA" id="ARBA00005336"/>
    </source>
</evidence>
<evidence type="ECO:0000256" key="5">
    <source>
        <dbReference type="ARBA" id="ARBA00022729"/>
    </source>
</evidence>
<evidence type="ECO:0000256" key="10">
    <source>
        <dbReference type="RuleBase" id="RU361161"/>
    </source>
</evidence>
<dbReference type="PROSITE" id="PS00775">
    <property type="entry name" value="GLYCOSYL_HYDROL_F3"/>
    <property type="match status" value="1"/>
</dbReference>
<feature type="domain" description="Fibronectin type III-like" evidence="12">
    <location>
        <begin position="675"/>
        <end position="744"/>
    </location>
</feature>
<dbReference type="InterPro" id="IPR013783">
    <property type="entry name" value="Ig-like_fold"/>
</dbReference>
<evidence type="ECO:0000256" key="11">
    <source>
        <dbReference type="SAM" id="SignalP"/>
    </source>
</evidence>
<evidence type="ECO:0000256" key="6">
    <source>
        <dbReference type="ARBA" id="ARBA00022764"/>
    </source>
</evidence>
<evidence type="ECO:0000256" key="4">
    <source>
        <dbReference type="ARBA" id="ARBA00012744"/>
    </source>
</evidence>
<organism evidence="13 14">
    <name type="scientific">Flagellimonas sediminis</name>
    <dbReference type="NCBI Taxonomy" id="2696468"/>
    <lineage>
        <taxon>Bacteria</taxon>
        <taxon>Pseudomonadati</taxon>
        <taxon>Bacteroidota</taxon>
        <taxon>Flavobacteriia</taxon>
        <taxon>Flavobacteriales</taxon>
        <taxon>Flavobacteriaceae</taxon>
        <taxon>Flagellimonas</taxon>
    </lineage>
</organism>
<feature type="chain" id="PRO_5026213606" description="Periplasmic beta-glucosidase" evidence="11">
    <location>
        <begin position="21"/>
        <end position="755"/>
    </location>
</feature>
<reference evidence="13 14" key="1">
    <citation type="submission" date="2020-01" db="EMBL/GenBank/DDBJ databases">
        <title>Muricauda sediminis sp.nov. 40Bstr401.</title>
        <authorList>
            <person name="Xue Z."/>
            <person name="Zhu S."/>
            <person name="Ren N."/>
            <person name="Chen T."/>
            <person name="Chen X."/>
            <person name="Chen J."/>
            <person name="Yang J."/>
        </authorList>
    </citation>
    <scope>NUCLEOTIDE SEQUENCE [LARGE SCALE GENOMIC DNA]</scope>
    <source>
        <strain evidence="13 14">40Bstr401</strain>
    </source>
</reference>
<dbReference type="Pfam" id="PF01915">
    <property type="entry name" value="Glyco_hydro_3_C"/>
    <property type="match status" value="1"/>
</dbReference>
<dbReference type="PRINTS" id="PR00133">
    <property type="entry name" value="GLHYDRLASE3"/>
</dbReference>
<dbReference type="FunFam" id="3.20.20.300:FF:000005">
    <property type="entry name" value="Periplasmic beta-glucosidase"/>
    <property type="match status" value="1"/>
</dbReference>
<comment type="similarity">
    <text evidence="3 10">Belongs to the glycosyl hydrolase 3 family.</text>
</comment>
<dbReference type="AlphaFoldDB" id="A0A6I5L273"/>
<protein>
    <recommendedName>
        <fullName evidence="9">Periplasmic beta-glucosidase</fullName>
        <ecNumber evidence="4">3.2.1.21</ecNumber>
    </recommendedName>
</protein>
<dbReference type="SUPFAM" id="SSF51445">
    <property type="entry name" value="(Trans)glycosidases"/>
    <property type="match status" value="1"/>
</dbReference>
<comment type="catalytic activity">
    <reaction evidence="1">
        <text>Hydrolysis of terminal, non-reducing beta-D-glucosyl residues with release of beta-D-glucose.</text>
        <dbReference type="EC" id="3.2.1.21"/>
    </reaction>
</comment>
<dbReference type="Proteomes" id="UP000468707">
    <property type="component" value="Unassembled WGS sequence"/>
</dbReference>
<evidence type="ECO:0000256" key="8">
    <source>
        <dbReference type="ARBA" id="ARBA00023295"/>
    </source>
</evidence>
<dbReference type="FunFam" id="2.60.40.10:FF:000495">
    <property type="entry name" value="Periplasmic beta-glucosidase"/>
    <property type="match status" value="1"/>
</dbReference>
<dbReference type="EMBL" id="JAAAMI010000005">
    <property type="protein sequence ID" value="NDV43831.1"/>
    <property type="molecule type" value="Genomic_DNA"/>
</dbReference>
<keyword evidence="8 10" id="KW-0326">Glycosidase</keyword>
<evidence type="ECO:0000256" key="2">
    <source>
        <dbReference type="ARBA" id="ARBA00004418"/>
    </source>
</evidence>
<name>A0A6I5L273_9FLAO</name>
<keyword evidence="14" id="KW-1185">Reference proteome</keyword>
<dbReference type="InterPro" id="IPR019800">
    <property type="entry name" value="Glyco_hydro_3_AS"/>
</dbReference>
<sequence length="755" mass="81799">MYYRKLLFALLAVTLATAKAQQRIPEVEALLQKMTLEEKIGQLNLLTPGGGVATGEVVSKNVETKIKAGEVGGLFGVAGPDKVRVAQELAVKKSRLGIPLLIGSDVIHGYKTTYPIPLGLASSWDMDLVKQAAQMAAREATADGINWNFSPMVDIARDPRWGRIAEGAGEDPYLGSRIAEATVKGYQGDDLAAAHTMLACVKHFALYGAAEAGRDYHSVDMSKIKMFNQYLPPYKAAVDAGVASVMSSFNDVDGIPATGNKWLLTDLLRDKWGFSGFVVSDYTSLNEMIPHGLGDLQAVSALALNAGLDMDMVGEGFLTTLKKSLEEGKVTEEAITNACRRILEAKYVSGLFEDPYRYLDSKRPAKDILTTENRTLARTLAAHSFVLLKNENNILPLQKSKKIALVGPLADSRNNMLGTWAPTGDVSLAVTILEGFKNVAPNATIKYAKGANISDDKEFAEHVNVFGPRIEIDERSQEVMVDEAVELAKNSDVVVAVVGEATEMSGEAASRTDISIPESQKILIRALVATGKPVALILMSGRPLTIPDEFGLPVAILQVWHPGVEAGNAIADVVFGDYNPSGKLTVTWPRNVGQIPIYYSAKNTGRPAPENGEFQKFRSNYLDSPNSPLLPFGYGLSYTNFEYSDLKLDKTSIGQGESISATVTVTNTGNFDGEEVVQLYLKDEVRSITPPKRELKGFQKILLKKGESKAVTITLSPDDLKFYNGQLDFVAEPGAFQVFVGTNSDAQLSKSFILK</sequence>
<dbReference type="InterPro" id="IPR036881">
    <property type="entry name" value="Glyco_hydro_3_C_sf"/>
</dbReference>
<accession>A0A6I5L273</accession>
<dbReference type="NCBIfam" id="NF011678">
    <property type="entry name" value="PRK15098.1"/>
    <property type="match status" value="1"/>
</dbReference>
<dbReference type="GO" id="GO:0042597">
    <property type="term" value="C:periplasmic space"/>
    <property type="evidence" value="ECO:0007669"/>
    <property type="project" value="UniProtKB-SubCell"/>
</dbReference>
<dbReference type="InterPro" id="IPR036962">
    <property type="entry name" value="Glyco_hydro_3_N_sf"/>
</dbReference>
<dbReference type="InterPro" id="IPR017853">
    <property type="entry name" value="GH"/>
</dbReference>
<dbReference type="RefSeq" id="WP_163635283.1">
    <property type="nucleotide sequence ID" value="NZ_JAAAMI010000005.1"/>
</dbReference>
<dbReference type="Gene3D" id="2.60.40.10">
    <property type="entry name" value="Immunoglobulins"/>
    <property type="match status" value="1"/>
</dbReference>
<dbReference type="InterPro" id="IPR051915">
    <property type="entry name" value="Cellulose_Degrad_GH3"/>
</dbReference>
<evidence type="ECO:0000313" key="13">
    <source>
        <dbReference type="EMBL" id="NDV43831.1"/>
    </source>
</evidence>
<dbReference type="Pfam" id="PF00933">
    <property type="entry name" value="Glyco_hydro_3"/>
    <property type="match status" value="1"/>
</dbReference>
<dbReference type="Pfam" id="PF14310">
    <property type="entry name" value="Fn3-like"/>
    <property type="match status" value="1"/>
</dbReference>
<dbReference type="Gene3D" id="3.20.20.300">
    <property type="entry name" value="Glycoside hydrolase, family 3, N-terminal domain"/>
    <property type="match status" value="1"/>
</dbReference>
<dbReference type="InterPro" id="IPR026891">
    <property type="entry name" value="Fn3-like"/>
</dbReference>
<dbReference type="Gene3D" id="3.40.50.1700">
    <property type="entry name" value="Glycoside hydrolase family 3 C-terminal domain"/>
    <property type="match status" value="1"/>
</dbReference>